<evidence type="ECO:0000313" key="3">
    <source>
        <dbReference type="Proteomes" id="UP001210809"/>
    </source>
</evidence>
<dbReference type="Proteomes" id="UP001210809">
    <property type="component" value="Unassembled WGS sequence"/>
</dbReference>
<organism evidence="2 3">
    <name type="scientific">[Eubacterium] siraeum</name>
    <dbReference type="NCBI Taxonomy" id="39492"/>
    <lineage>
        <taxon>Bacteria</taxon>
        <taxon>Bacillati</taxon>
        <taxon>Bacillota</taxon>
        <taxon>Clostridia</taxon>
        <taxon>Eubacteriales</taxon>
        <taxon>Oscillospiraceae</taxon>
        <taxon>Oscillospiraceae incertae sedis</taxon>
    </lineage>
</organism>
<keyword evidence="1" id="KW-0472">Membrane</keyword>
<dbReference type="EMBL" id="JAQLXW010000028">
    <property type="protein sequence ID" value="MDB8004900.1"/>
    <property type="molecule type" value="Genomic_DNA"/>
</dbReference>
<sequence>MSSKKRKLHKRQSDGTAKSSQLLSNGLAFASLLVSLLSLYISIWIGTIANEFSIKNSHLNYFLSADTPVVVDDVVCDETPNFRYNLTPYTIHFDPLSISGEYKKVVFAAIDNGNIDITAFSHEINTPEYSGNRGYYFQSGEVIVVVEFEKEYISFNLNKFNEKSPNYSILHIILQGYNGEYQIFTMIYSTTSFKSYILDNISLNSISLITQIKEELTINQEVSQLINQIENERYLVRKKLDA</sequence>
<dbReference type="AlphaFoldDB" id="A0AAW6D868"/>
<reference evidence="2" key="1">
    <citation type="submission" date="2023-01" db="EMBL/GenBank/DDBJ databases">
        <title>Human gut microbiome strain richness.</title>
        <authorList>
            <person name="Chen-Liaw A."/>
        </authorList>
    </citation>
    <scope>NUCLEOTIDE SEQUENCE</scope>
    <source>
        <strain evidence="2">1001283st1_G1_1001283B150217_161031</strain>
    </source>
</reference>
<protein>
    <submittedName>
        <fullName evidence="2">Uncharacterized protein</fullName>
    </submittedName>
</protein>
<feature type="transmembrane region" description="Helical" evidence="1">
    <location>
        <begin position="21"/>
        <end position="45"/>
    </location>
</feature>
<comment type="caution">
    <text evidence="2">The sequence shown here is derived from an EMBL/GenBank/DDBJ whole genome shotgun (WGS) entry which is preliminary data.</text>
</comment>
<evidence type="ECO:0000313" key="2">
    <source>
        <dbReference type="EMBL" id="MDB8004900.1"/>
    </source>
</evidence>
<keyword evidence="1" id="KW-1133">Transmembrane helix</keyword>
<proteinExistence type="predicted"/>
<evidence type="ECO:0000256" key="1">
    <source>
        <dbReference type="SAM" id="Phobius"/>
    </source>
</evidence>
<name>A0AAW6D868_9FIRM</name>
<keyword evidence="1" id="KW-0812">Transmembrane</keyword>
<gene>
    <name evidence="2" type="ORF">PNE09_12645</name>
</gene>
<accession>A0AAW6D868</accession>